<dbReference type="RefSeq" id="XP_018987306.1">
    <property type="nucleotide sequence ID" value="XM_019130748.1"/>
</dbReference>
<feature type="transmembrane region" description="Helical" evidence="12">
    <location>
        <begin position="412"/>
        <end position="437"/>
    </location>
</feature>
<comment type="subcellular location">
    <subcellularLocation>
        <location evidence="1">Vacuole membrane</location>
        <topology evidence="1">Multi-pass membrane protein</topology>
    </subcellularLocation>
</comment>
<dbReference type="PROSITE" id="PS00211">
    <property type="entry name" value="ABC_TRANSPORTER_1"/>
    <property type="match status" value="2"/>
</dbReference>
<feature type="region of interest" description="Disordered" evidence="11">
    <location>
        <begin position="842"/>
        <end position="877"/>
    </location>
</feature>
<dbReference type="CDD" id="cd03250">
    <property type="entry name" value="ABCC_MRP_domain1"/>
    <property type="match status" value="1"/>
</dbReference>
<evidence type="ECO:0000256" key="1">
    <source>
        <dbReference type="ARBA" id="ARBA00004128"/>
    </source>
</evidence>
<evidence type="ECO:0000256" key="5">
    <source>
        <dbReference type="ARBA" id="ARBA00022737"/>
    </source>
</evidence>
<feature type="domain" description="ABC transporter" evidence="13">
    <location>
        <begin position="1274"/>
        <end position="1522"/>
    </location>
</feature>
<dbReference type="SMART" id="SM00382">
    <property type="entry name" value="AAA"/>
    <property type="match status" value="2"/>
</dbReference>
<dbReference type="FunFam" id="1.20.1560.10:FF:000013">
    <property type="entry name" value="ABC transporter C family member 2"/>
    <property type="match status" value="1"/>
</dbReference>
<dbReference type="FunFam" id="3.40.50.300:FF:000565">
    <property type="entry name" value="ABC bile acid transporter"/>
    <property type="match status" value="1"/>
</dbReference>
<proteinExistence type="predicted"/>
<dbReference type="Pfam" id="PF00005">
    <property type="entry name" value="ABC_tran"/>
    <property type="match status" value="2"/>
</dbReference>
<dbReference type="GeneID" id="30148601"/>
<keyword evidence="16" id="KW-1185">Reference proteome</keyword>
<reference evidence="16" key="1">
    <citation type="submission" date="2016-05" db="EMBL/GenBank/DDBJ databases">
        <title>Comparative genomics of biotechnologically important yeasts.</title>
        <authorList>
            <consortium name="DOE Joint Genome Institute"/>
            <person name="Riley R."/>
            <person name="Haridas S."/>
            <person name="Wolfe K.H."/>
            <person name="Lopes M.R."/>
            <person name="Hittinger C.T."/>
            <person name="Goker M."/>
            <person name="Salamov A."/>
            <person name="Wisecaver J."/>
            <person name="Long T.M."/>
            <person name="Aerts A.L."/>
            <person name="Barry K."/>
            <person name="Choi C."/>
            <person name="Clum A."/>
            <person name="Coughlan A.Y."/>
            <person name="Deshpande S."/>
            <person name="Douglass A.P."/>
            <person name="Hanson S.J."/>
            <person name="Klenk H.-P."/>
            <person name="Labutti K."/>
            <person name="Lapidus A."/>
            <person name="Lindquist E."/>
            <person name="Lipzen A."/>
            <person name="Meier-Kolthoff J.P."/>
            <person name="Ohm R.A."/>
            <person name="Otillar R.P."/>
            <person name="Pangilinan J."/>
            <person name="Peng Y."/>
            <person name="Rokas A."/>
            <person name="Rosa C.A."/>
            <person name="Scheuner C."/>
            <person name="Sibirny A.A."/>
            <person name="Slot J.C."/>
            <person name="Stielow J.B."/>
            <person name="Sun H."/>
            <person name="Kurtzman C.P."/>
            <person name="Blackwell M."/>
            <person name="Grigoriev I.V."/>
            <person name="Jeffries T.W."/>
        </authorList>
    </citation>
    <scope>NUCLEOTIDE SEQUENCE [LARGE SCALE GENOMIC DNA]</scope>
    <source>
        <strain evidence="16">NRRL Y-12698</strain>
    </source>
</reference>
<dbReference type="GO" id="GO:0042144">
    <property type="term" value="P:vacuole fusion, non-autophagic"/>
    <property type="evidence" value="ECO:0007669"/>
    <property type="project" value="UniProtKB-ARBA"/>
</dbReference>
<feature type="transmembrane region" description="Helical" evidence="12">
    <location>
        <begin position="505"/>
        <end position="529"/>
    </location>
</feature>
<evidence type="ECO:0000259" key="13">
    <source>
        <dbReference type="PROSITE" id="PS50893"/>
    </source>
</evidence>
<evidence type="ECO:0000256" key="9">
    <source>
        <dbReference type="ARBA" id="ARBA00023136"/>
    </source>
</evidence>
<dbReference type="GO" id="GO:0000329">
    <property type="term" value="C:fungal-type vacuole membrane"/>
    <property type="evidence" value="ECO:0007669"/>
    <property type="project" value="UniProtKB-ARBA"/>
</dbReference>
<dbReference type="FunFam" id="1.20.1560.10:FF:000020">
    <property type="entry name" value="ABC metal ion transporter"/>
    <property type="match status" value="1"/>
</dbReference>
<dbReference type="SUPFAM" id="SSF90123">
    <property type="entry name" value="ABC transporter transmembrane region"/>
    <property type="match status" value="2"/>
</dbReference>
<keyword evidence="5" id="KW-0677">Repeat</keyword>
<dbReference type="FunFam" id="3.40.50.300:FF:000997">
    <property type="entry name" value="Multidrug resistance-associated protein 1"/>
    <property type="match status" value="1"/>
</dbReference>
<feature type="domain" description="ABC transmembrane type-1" evidence="14">
    <location>
        <begin position="268"/>
        <end position="562"/>
    </location>
</feature>
<dbReference type="Pfam" id="PF00664">
    <property type="entry name" value="ABC_membrane"/>
    <property type="match status" value="2"/>
</dbReference>
<feature type="transmembrane region" description="Helical" evidence="12">
    <location>
        <begin position="946"/>
        <end position="973"/>
    </location>
</feature>
<keyword evidence="6" id="KW-0547">Nucleotide-binding</keyword>
<comment type="function">
    <text evidence="10">Cooperates for the ATP-dependent vacuolar transport of bilirubin and glutathione conjugates.</text>
</comment>
<evidence type="ECO:0000313" key="16">
    <source>
        <dbReference type="Proteomes" id="UP000094336"/>
    </source>
</evidence>
<dbReference type="Proteomes" id="UP000094336">
    <property type="component" value="Unassembled WGS sequence"/>
</dbReference>
<evidence type="ECO:0000259" key="14">
    <source>
        <dbReference type="PROSITE" id="PS50929"/>
    </source>
</evidence>
<feature type="compositionally biased region" description="Basic and acidic residues" evidence="11">
    <location>
        <begin position="908"/>
        <end position="923"/>
    </location>
</feature>
<dbReference type="CDD" id="cd18579">
    <property type="entry name" value="ABC_6TM_ABCC_D1"/>
    <property type="match status" value="1"/>
</dbReference>
<feature type="transmembrane region" description="Helical" evidence="12">
    <location>
        <begin position="1181"/>
        <end position="1203"/>
    </location>
</feature>
<feature type="transmembrane region" description="Helical" evidence="12">
    <location>
        <begin position="93"/>
        <end position="113"/>
    </location>
</feature>
<dbReference type="STRING" id="984486.A0A1E3QWC9"/>
<dbReference type="GO" id="GO:0140359">
    <property type="term" value="F:ABC-type transporter activity"/>
    <property type="evidence" value="ECO:0007669"/>
    <property type="project" value="InterPro"/>
</dbReference>
<feature type="transmembrane region" description="Helical" evidence="12">
    <location>
        <begin position="308"/>
        <end position="332"/>
    </location>
</feature>
<dbReference type="InterPro" id="IPR011527">
    <property type="entry name" value="ABC1_TM_dom"/>
</dbReference>
<dbReference type="SUPFAM" id="SSF52540">
    <property type="entry name" value="P-loop containing nucleoside triphosphate hydrolases"/>
    <property type="match status" value="2"/>
</dbReference>
<dbReference type="InterPro" id="IPR027417">
    <property type="entry name" value="P-loop_NTPase"/>
</dbReference>
<feature type="domain" description="ABC transporter" evidence="13">
    <location>
        <begin position="599"/>
        <end position="836"/>
    </location>
</feature>
<dbReference type="CDD" id="cd03244">
    <property type="entry name" value="ABCC_MRP_domain2"/>
    <property type="match status" value="1"/>
</dbReference>
<evidence type="ECO:0000256" key="12">
    <source>
        <dbReference type="SAM" id="Phobius"/>
    </source>
</evidence>
<dbReference type="InterPro" id="IPR003593">
    <property type="entry name" value="AAA+_ATPase"/>
</dbReference>
<feature type="transmembrane region" description="Helical" evidence="12">
    <location>
        <begin position="156"/>
        <end position="175"/>
    </location>
</feature>
<keyword evidence="4 12" id="KW-0812">Transmembrane</keyword>
<evidence type="ECO:0000313" key="15">
    <source>
        <dbReference type="EMBL" id="ODQ81978.1"/>
    </source>
</evidence>
<keyword evidence="9 12" id="KW-0472">Membrane</keyword>
<dbReference type="PANTHER" id="PTHR24223:SF443">
    <property type="entry name" value="MULTIDRUG-RESISTANCE LIKE PROTEIN 1, ISOFORM I"/>
    <property type="match status" value="1"/>
</dbReference>
<feature type="domain" description="ABC transmembrane type-1" evidence="14">
    <location>
        <begin position="971"/>
        <end position="1237"/>
    </location>
</feature>
<dbReference type="CDD" id="cd18580">
    <property type="entry name" value="ABC_6TM_ABCC_D2"/>
    <property type="match status" value="1"/>
</dbReference>
<keyword evidence="8 12" id="KW-1133">Transmembrane helix</keyword>
<dbReference type="EMBL" id="KV454427">
    <property type="protein sequence ID" value="ODQ81978.1"/>
    <property type="molecule type" value="Genomic_DNA"/>
</dbReference>
<name>A0A1E3QWC9_9ASCO</name>
<sequence length="1528" mass="168469">MVFQTPFAGHRINAFNPCFLSLMYIGISAFFGLLCLFQFAQLASRKTHGSYFSLENVGVPQFLRVALTLVQAVFFFALTIHSNVLYTSSDIRTAGYLLSAVTLLAFILPLHVVETTSSPTASGGLLVYWLTVATFQASVVVQNTTEWKILPGTETLDILILINAVIILVLENSYWSPAKRLIGYYTIHSQTLTVPNIFEYITFSWLTPLITKSYNDGTLDESMIPELPPAVNVVNNAAKVSQAWKKETAKPSPSLVRALVKVFGWDMALAAVFQMVECCVMFIQPLLLRILIRFFSTYQNEPETTPPLLFGAVISVAMFVNSMLELLSFNFYFVRVLELGFNCKTSMMALLYTKTLRMSSEAKLKSSDDSEDAGGDVVNLVSVDVANLQNMSQNVQSFVSLPFKSTLCIMSLYYLMGWAVLGGVAVLVLLVPVNVLIARKMEKLYGVQMKTKDLRTKAINELLTSIKSIKLYAWEKPVLEKITHIRNDLELENIRRIGIFDSITVFFWEGLPFLITFATFATFLVLGTAPLTPDIIFPALALFTIMGDLIYEIPGLISAIIETRVSLVRLSGFLASGEIDTDLIEISDSQTLRAGDESIRVLNSTFLWSRIEAKADEEATVDRLKIALHDISFSSHKARLTCIVGTVGSGKSAMLKAILGELPLLSGSKVKIDGSLVYCAQSPWIMNGTVQDNITFGCRFDPDFYAKTVEACALGPDMKVFPDGDKTQVGEKGISLSGGQKARIAIARAVYARADIYLLDDVLSAVDAHVAHHLTTHVLGPQGLLASKTKVLTTNAIPILSHADEILLLEGGKIVERGSYEEAVLRAEGIYNLIKEHGIGSASEADSDTTSLVEGAGSAEGSSSALIDAEGPDGPERLDQDTLIEIAKLDNPRRGSQPTLRRASMATFERKPRPKDDEDERKTAQASEASATGYVKWEVYKAYARACGISSCILLTVFVISNPILGLGSKLWLKHWSEDNESNDGNLDAWFNIGVYFSLGLSSSLGSYLQALVMWCLCCLQASKVLHEGMLAAVIRSPMSFFETTPIGRVMNRFTSDVNQADNGLPRVFDMVISTSVEIVIAFIAITYILPLFGVFIVLMLVFYVYYQNYYQVTSRELKRITSVTLSPIFAHILETLSGIDTIRAYGQTARFEFLHVSNIENNLQSAYTNMSSNRWISYRLRVLGAISLFVVSSLCIFSLTTASPMSSGMIGFIITSSVDVTMRLSWFVRLAVDAQTRIVCVERIMEYIKLAPEAEPVVEGKRPQPQWPDQGEISFVNYTTRYRENLDPVLNSISLDIKPREKVGIVGRTGAGKSTLTLALFRMIEPTEGHITIDGLNTSEMGLHDLRRNLNIIPQDSQIFQGTVRRNLDPFDQHTDDELWKVLKLAHLDVHVASMGDAGEEGEEGEEGAAVGLLAKLNEGGSNLSVGQKQLMCLARALLNTSTVLVLDEATSSVDVQTDKIIQETIRSEFASKTILTIAHRLDTVMDCDRIVVLDKGEVKEFDSPATLLADKNGIFYGLCEQGGYLK</sequence>
<dbReference type="PROSITE" id="PS50929">
    <property type="entry name" value="ABC_TM1F"/>
    <property type="match status" value="2"/>
</dbReference>
<dbReference type="GO" id="GO:0005524">
    <property type="term" value="F:ATP binding"/>
    <property type="evidence" value="ECO:0007669"/>
    <property type="project" value="UniProtKB-KW"/>
</dbReference>
<feature type="transmembrane region" description="Helical" evidence="12">
    <location>
        <begin position="62"/>
        <end position="81"/>
    </location>
</feature>
<dbReference type="PROSITE" id="PS50893">
    <property type="entry name" value="ABC_TRANSPORTER_2"/>
    <property type="match status" value="2"/>
</dbReference>
<evidence type="ECO:0000256" key="6">
    <source>
        <dbReference type="ARBA" id="ARBA00022741"/>
    </source>
</evidence>
<evidence type="ECO:0000256" key="8">
    <source>
        <dbReference type="ARBA" id="ARBA00022989"/>
    </source>
</evidence>
<gene>
    <name evidence="15" type="ORF">BABINDRAFT_170555</name>
</gene>
<dbReference type="InterPro" id="IPR044746">
    <property type="entry name" value="ABCC_6TM_D1"/>
</dbReference>
<evidence type="ECO:0000256" key="2">
    <source>
        <dbReference type="ARBA" id="ARBA00022448"/>
    </source>
</evidence>
<evidence type="ECO:0000256" key="3">
    <source>
        <dbReference type="ARBA" id="ARBA00022554"/>
    </source>
</evidence>
<keyword evidence="2" id="KW-0813">Transport</keyword>
<dbReference type="Gene3D" id="3.40.50.300">
    <property type="entry name" value="P-loop containing nucleotide triphosphate hydrolases"/>
    <property type="match status" value="2"/>
</dbReference>
<dbReference type="Pfam" id="PF24357">
    <property type="entry name" value="TMD0_ABC"/>
    <property type="match status" value="1"/>
</dbReference>
<feature type="transmembrane region" description="Helical" evidence="12">
    <location>
        <begin position="267"/>
        <end position="288"/>
    </location>
</feature>
<dbReference type="InterPro" id="IPR003439">
    <property type="entry name" value="ABC_transporter-like_ATP-bd"/>
</dbReference>
<evidence type="ECO:0000256" key="4">
    <source>
        <dbReference type="ARBA" id="ARBA00022692"/>
    </source>
</evidence>
<evidence type="ECO:0000256" key="10">
    <source>
        <dbReference type="ARBA" id="ARBA00053425"/>
    </source>
</evidence>
<dbReference type="OrthoDB" id="6500128at2759"/>
<accession>A0A1E3QWC9</accession>
<feature type="transmembrane region" description="Helical" evidence="12">
    <location>
        <begin position="1079"/>
        <end position="1107"/>
    </location>
</feature>
<dbReference type="InterPro" id="IPR036640">
    <property type="entry name" value="ABC1_TM_sf"/>
</dbReference>
<dbReference type="PANTHER" id="PTHR24223">
    <property type="entry name" value="ATP-BINDING CASSETTE SUB-FAMILY C"/>
    <property type="match status" value="1"/>
</dbReference>
<keyword evidence="7" id="KW-0067">ATP-binding</keyword>
<dbReference type="InterPro" id="IPR056227">
    <property type="entry name" value="TMD0_ABC"/>
</dbReference>
<feature type="compositionally biased region" description="Low complexity" evidence="11">
    <location>
        <begin position="854"/>
        <end position="865"/>
    </location>
</feature>
<keyword evidence="3" id="KW-0926">Vacuole</keyword>
<evidence type="ECO:0000256" key="11">
    <source>
        <dbReference type="SAM" id="MobiDB-lite"/>
    </source>
</evidence>
<dbReference type="InterPro" id="IPR017871">
    <property type="entry name" value="ABC_transporter-like_CS"/>
</dbReference>
<feature type="transmembrane region" description="Helical" evidence="12">
    <location>
        <begin position="21"/>
        <end position="42"/>
    </location>
</feature>
<feature type="transmembrane region" description="Helical" evidence="12">
    <location>
        <begin position="535"/>
        <end position="561"/>
    </location>
</feature>
<dbReference type="GO" id="GO:0016887">
    <property type="term" value="F:ATP hydrolysis activity"/>
    <property type="evidence" value="ECO:0007669"/>
    <property type="project" value="InterPro"/>
</dbReference>
<dbReference type="InterPro" id="IPR044726">
    <property type="entry name" value="ABCC_6TM_D2"/>
</dbReference>
<organism evidence="15 16">
    <name type="scientific">Babjeviella inositovora NRRL Y-12698</name>
    <dbReference type="NCBI Taxonomy" id="984486"/>
    <lineage>
        <taxon>Eukaryota</taxon>
        <taxon>Fungi</taxon>
        <taxon>Dikarya</taxon>
        <taxon>Ascomycota</taxon>
        <taxon>Saccharomycotina</taxon>
        <taxon>Pichiomycetes</taxon>
        <taxon>Serinales incertae sedis</taxon>
        <taxon>Babjeviella</taxon>
    </lineage>
</organism>
<dbReference type="InterPro" id="IPR050173">
    <property type="entry name" value="ABC_transporter_C-like"/>
</dbReference>
<feature type="transmembrane region" description="Helical" evidence="12">
    <location>
        <begin position="125"/>
        <end position="144"/>
    </location>
</feature>
<dbReference type="Gene3D" id="1.20.1560.10">
    <property type="entry name" value="ABC transporter type 1, transmembrane domain"/>
    <property type="match status" value="2"/>
</dbReference>
<feature type="region of interest" description="Disordered" evidence="11">
    <location>
        <begin position="889"/>
        <end position="927"/>
    </location>
</feature>
<evidence type="ECO:0000256" key="7">
    <source>
        <dbReference type="ARBA" id="ARBA00022840"/>
    </source>
</evidence>
<protein>
    <submittedName>
        <fullName evidence="15">Uncharacterized protein</fullName>
    </submittedName>
</protein>